<evidence type="ECO:0000256" key="6">
    <source>
        <dbReference type="ARBA" id="ARBA00048539"/>
    </source>
</evidence>
<evidence type="ECO:0000313" key="8">
    <source>
        <dbReference type="EMBL" id="KAK3387282.1"/>
    </source>
</evidence>
<evidence type="ECO:0000313" key="9">
    <source>
        <dbReference type="Proteomes" id="UP001285441"/>
    </source>
</evidence>
<comment type="catalytic activity">
    <reaction evidence="6">
        <text>cytidine(34) in tRNA(Ile2) + L-lysine + ATP = lysidine(34) in tRNA(Ile2) + AMP + diphosphate + H(+)</text>
        <dbReference type="Rhea" id="RHEA:43744"/>
        <dbReference type="Rhea" id="RHEA-COMP:10625"/>
        <dbReference type="Rhea" id="RHEA-COMP:10670"/>
        <dbReference type="ChEBI" id="CHEBI:15378"/>
        <dbReference type="ChEBI" id="CHEBI:30616"/>
        <dbReference type="ChEBI" id="CHEBI:32551"/>
        <dbReference type="ChEBI" id="CHEBI:33019"/>
        <dbReference type="ChEBI" id="CHEBI:82748"/>
        <dbReference type="ChEBI" id="CHEBI:83665"/>
        <dbReference type="ChEBI" id="CHEBI:456215"/>
        <dbReference type="EC" id="6.3.4.19"/>
    </reaction>
</comment>
<dbReference type="InterPro" id="IPR014729">
    <property type="entry name" value="Rossmann-like_a/b/a_fold"/>
</dbReference>
<dbReference type="GO" id="GO:0008033">
    <property type="term" value="P:tRNA processing"/>
    <property type="evidence" value="ECO:0007669"/>
    <property type="project" value="UniProtKB-KW"/>
</dbReference>
<dbReference type="EMBL" id="JAULSW010000003">
    <property type="protein sequence ID" value="KAK3387282.1"/>
    <property type="molecule type" value="Genomic_DNA"/>
</dbReference>
<dbReference type="InterPro" id="IPR011063">
    <property type="entry name" value="TilS/TtcA_N"/>
</dbReference>
<evidence type="ECO:0000259" key="7">
    <source>
        <dbReference type="Pfam" id="PF01171"/>
    </source>
</evidence>
<evidence type="ECO:0000256" key="4">
    <source>
        <dbReference type="ARBA" id="ARBA00022741"/>
    </source>
</evidence>
<dbReference type="AlphaFoldDB" id="A0AAE0NT96"/>
<keyword evidence="3" id="KW-0819">tRNA processing</keyword>
<organism evidence="8 9">
    <name type="scientific">Podospora didyma</name>
    <dbReference type="NCBI Taxonomy" id="330526"/>
    <lineage>
        <taxon>Eukaryota</taxon>
        <taxon>Fungi</taxon>
        <taxon>Dikarya</taxon>
        <taxon>Ascomycota</taxon>
        <taxon>Pezizomycotina</taxon>
        <taxon>Sordariomycetes</taxon>
        <taxon>Sordariomycetidae</taxon>
        <taxon>Sordariales</taxon>
        <taxon>Podosporaceae</taxon>
        <taxon>Podospora</taxon>
    </lineage>
</organism>
<keyword evidence="5" id="KW-0067">ATP-binding</keyword>
<feature type="domain" description="tRNA(Ile)-lysidine/2-thiocytidine synthase N-terminal" evidence="7">
    <location>
        <begin position="298"/>
        <end position="344"/>
    </location>
</feature>
<comment type="caution">
    <text evidence="8">The sequence shown here is derived from an EMBL/GenBank/DDBJ whole genome shotgun (WGS) entry which is preliminary data.</text>
</comment>
<dbReference type="CDD" id="cd01992">
    <property type="entry name" value="TilS_N"/>
    <property type="match status" value="1"/>
</dbReference>
<name>A0AAE0NT96_9PEZI</name>
<evidence type="ECO:0000256" key="2">
    <source>
        <dbReference type="ARBA" id="ARBA00022598"/>
    </source>
</evidence>
<sequence length="783" mass="89892">MGTTLPVFHRTARAIGVYEFRDALHATCKPRFPNLTSDFKKYVGVAVSGGVDSMALAFLCANAQRTFRDRDRYLHVADHRVRRFMPVIVDHGMRQGSGEEAERVAQALCDEVGLKGITKPHILSIDWTDVLPKGTSPSDMPNVETLARRLRYRRIAQLRRQLNVSSHHRRPVSLLVAHHEDDQHETVLMRLLSGHGYRGLRGMRPSGAIPECYDMYGIYESGFQEDQRPLRPLYKVPYRPRNRHEIRRVRASLLDEMDKSALDEDWWTGPGHIHYLSTSNRRQKQNAPPLPLIEIEDGGLTVYRPLLEFSKDRLIATCLENGIPWFEDHTNADETMTLRNAVRHMVKNHNLPTALQKPAILRLAKQCSARCVREDAEADRLLSRVAIHKFEPNAGTAIVELPQFSFPTAPRVCRSSPRHRQKRQDHYRNIAALLVRKLLTMVAPTQEPIQVAKLGDLVSLLFPLLRPDEADAQCAQPPKAYVISGVQFAPLVGPHPLRWLLSRAPHVSKEPPPMIQRQGLNTRERFAFHPRNWEATRWGEWQLYDNRFWIRLKHRFPVSVFVAPLEARHQQPFREALAHDDARESLATKLKAYAPAKIRYTLPAIYAQGDMSVLLNDPDNYWPLEKPTLQDGGEPSSTPSLDGTCTKYDLMRMASRWKVEHGQDDDPQPLPFASLGDAHEYKKWQKIMTSRVSWETDKYKDAEPQLLALPTLAVELPGVGDWVKWEVRYRHVDKKLLEQVTLGDATLDLCGPEAWGRLRRHGRVLGPRRDKTLRPPRRRRSRI</sequence>
<dbReference type="Pfam" id="PF01171">
    <property type="entry name" value="ATP_bind_3"/>
    <property type="match status" value="2"/>
</dbReference>
<dbReference type="Proteomes" id="UP001285441">
    <property type="component" value="Unassembled WGS sequence"/>
</dbReference>
<accession>A0AAE0NT96</accession>
<keyword evidence="4" id="KW-0547">Nucleotide-binding</keyword>
<dbReference type="EC" id="6.3.4.19" evidence="1"/>
<gene>
    <name evidence="8" type="ORF">B0H63DRAFT_469713</name>
</gene>
<keyword evidence="2" id="KW-0436">Ligase</keyword>
<dbReference type="InterPro" id="IPR012094">
    <property type="entry name" value="tRNA_Ile_lys_synt"/>
</dbReference>
<dbReference type="GO" id="GO:0005524">
    <property type="term" value="F:ATP binding"/>
    <property type="evidence" value="ECO:0007669"/>
    <property type="project" value="UniProtKB-KW"/>
</dbReference>
<evidence type="ECO:0000256" key="3">
    <source>
        <dbReference type="ARBA" id="ARBA00022694"/>
    </source>
</evidence>
<evidence type="ECO:0000256" key="5">
    <source>
        <dbReference type="ARBA" id="ARBA00022840"/>
    </source>
</evidence>
<dbReference type="HAMAP" id="MF_01161">
    <property type="entry name" value="tRNA_Ile_lys_synt"/>
    <property type="match status" value="1"/>
</dbReference>
<dbReference type="PANTHER" id="PTHR43033:SF1">
    <property type="entry name" value="TRNA(ILE)-LYSIDINE SYNTHASE-RELATED"/>
    <property type="match status" value="1"/>
</dbReference>
<protein>
    <recommendedName>
        <fullName evidence="1">tRNA(Ile)-lysidine synthetase</fullName>
        <ecNumber evidence="1">6.3.4.19</ecNumber>
    </recommendedName>
</protein>
<dbReference type="GO" id="GO:0032267">
    <property type="term" value="F:tRNA(Ile)-lysidine synthase activity"/>
    <property type="evidence" value="ECO:0007669"/>
    <property type="project" value="UniProtKB-EC"/>
</dbReference>
<dbReference type="PANTHER" id="PTHR43033">
    <property type="entry name" value="TRNA(ILE)-LYSIDINE SYNTHASE-RELATED"/>
    <property type="match status" value="1"/>
</dbReference>
<reference evidence="8" key="1">
    <citation type="journal article" date="2023" name="Mol. Phylogenet. Evol.">
        <title>Genome-scale phylogeny and comparative genomics of the fungal order Sordariales.</title>
        <authorList>
            <person name="Hensen N."/>
            <person name="Bonometti L."/>
            <person name="Westerberg I."/>
            <person name="Brannstrom I.O."/>
            <person name="Guillou S."/>
            <person name="Cros-Aarteil S."/>
            <person name="Calhoun S."/>
            <person name="Haridas S."/>
            <person name="Kuo A."/>
            <person name="Mondo S."/>
            <person name="Pangilinan J."/>
            <person name="Riley R."/>
            <person name="LaButti K."/>
            <person name="Andreopoulos B."/>
            <person name="Lipzen A."/>
            <person name="Chen C."/>
            <person name="Yan M."/>
            <person name="Daum C."/>
            <person name="Ng V."/>
            <person name="Clum A."/>
            <person name="Steindorff A."/>
            <person name="Ohm R.A."/>
            <person name="Martin F."/>
            <person name="Silar P."/>
            <person name="Natvig D.O."/>
            <person name="Lalanne C."/>
            <person name="Gautier V."/>
            <person name="Ament-Velasquez S.L."/>
            <person name="Kruys A."/>
            <person name="Hutchinson M.I."/>
            <person name="Powell A.J."/>
            <person name="Barry K."/>
            <person name="Miller A.N."/>
            <person name="Grigoriev I.V."/>
            <person name="Debuchy R."/>
            <person name="Gladieux P."/>
            <person name="Hiltunen Thoren M."/>
            <person name="Johannesson H."/>
        </authorList>
    </citation>
    <scope>NUCLEOTIDE SEQUENCE</scope>
    <source>
        <strain evidence="8">CBS 232.78</strain>
    </source>
</reference>
<dbReference type="Gene3D" id="3.40.50.620">
    <property type="entry name" value="HUPs"/>
    <property type="match status" value="1"/>
</dbReference>
<keyword evidence="9" id="KW-1185">Reference proteome</keyword>
<evidence type="ECO:0000256" key="1">
    <source>
        <dbReference type="ARBA" id="ARBA00013267"/>
    </source>
</evidence>
<dbReference type="InterPro" id="IPR012795">
    <property type="entry name" value="tRNA_Ile_lys_synt_N"/>
</dbReference>
<dbReference type="SUPFAM" id="SSF52402">
    <property type="entry name" value="Adenine nucleotide alpha hydrolases-like"/>
    <property type="match status" value="1"/>
</dbReference>
<reference evidence="8" key="2">
    <citation type="submission" date="2023-06" db="EMBL/GenBank/DDBJ databases">
        <authorList>
            <consortium name="Lawrence Berkeley National Laboratory"/>
            <person name="Haridas S."/>
            <person name="Hensen N."/>
            <person name="Bonometti L."/>
            <person name="Westerberg I."/>
            <person name="Brannstrom I.O."/>
            <person name="Guillou S."/>
            <person name="Cros-Aarteil S."/>
            <person name="Calhoun S."/>
            <person name="Kuo A."/>
            <person name="Mondo S."/>
            <person name="Pangilinan J."/>
            <person name="Riley R."/>
            <person name="LaButti K."/>
            <person name="Andreopoulos B."/>
            <person name="Lipzen A."/>
            <person name="Chen C."/>
            <person name="Yanf M."/>
            <person name="Daum C."/>
            <person name="Ng V."/>
            <person name="Clum A."/>
            <person name="Steindorff A."/>
            <person name="Ohm R."/>
            <person name="Martin F."/>
            <person name="Silar P."/>
            <person name="Natvig D."/>
            <person name="Lalanne C."/>
            <person name="Gautier V."/>
            <person name="Ament-velasquez S.L."/>
            <person name="Kruys A."/>
            <person name="Hutchinson M.I."/>
            <person name="Powell A.J."/>
            <person name="Barry K."/>
            <person name="Miller A.N."/>
            <person name="Grigoriev I.V."/>
            <person name="Debuchy R."/>
            <person name="Gladieux P."/>
            <person name="Thoren M.H."/>
            <person name="Johannesson H."/>
        </authorList>
    </citation>
    <scope>NUCLEOTIDE SEQUENCE</scope>
    <source>
        <strain evidence="8">CBS 232.78</strain>
    </source>
</reference>
<feature type="domain" description="tRNA(Ile)-lysidine/2-thiocytidine synthase N-terminal" evidence="7">
    <location>
        <begin position="44"/>
        <end position="236"/>
    </location>
</feature>
<proteinExistence type="inferred from homology"/>